<dbReference type="PANTHER" id="PTHR12978">
    <property type="entry name" value="HISTIDINE TRIAD HIT PROTEIN MEMBER"/>
    <property type="match status" value="1"/>
</dbReference>
<organism evidence="2 3">
    <name type="scientific">Vanrija albida</name>
    <dbReference type="NCBI Taxonomy" id="181172"/>
    <lineage>
        <taxon>Eukaryota</taxon>
        <taxon>Fungi</taxon>
        <taxon>Dikarya</taxon>
        <taxon>Basidiomycota</taxon>
        <taxon>Agaricomycotina</taxon>
        <taxon>Tremellomycetes</taxon>
        <taxon>Trichosporonales</taxon>
        <taxon>Trichosporonaceae</taxon>
        <taxon>Vanrija</taxon>
    </lineage>
</organism>
<dbReference type="GeneID" id="95988554"/>
<dbReference type="Proteomes" id="UP001565368">
    <property type="component" value="Unassembled WGS sequence"/>
</dbReference>
<dbReference type="PIRSF" id="PIRSF028973">
    <property type="entry name" value="Scavenger_mRNA_decap_enz"/>
    <property type="match status" value="1"/>
</dbReference>
<evidence type="ECO:0008006" key="4">
    <source>
        <dbReference type="Google" id="ProtNLM"/>
    </source>
</evidence>
<comment type="similarity">
    <text evidence="1">Belongs to the HIT family.</text>
</comment>
<dbReference type="EMBL" id="JBBXJM010000006">
    <property type="protein sequence ID" value="KAL1405833.1"/>
    <property type="molecule type" value="Genomic_DNA"/>
</dbReference>
<accession>A0ABR3PTR8</accession>
<dbReference type="Gene3D" id="3.30.428.10">
    <property type="entry name" value="HIT-like"/>
    <property type="match status" value="1"/>
</dbReference>
<dbReference type="SUPFAM" id="SSF102860">
    <property type="entry name" value="mRNA decapping enzyme DcpS N-terminal domain"/>
    <property type="match status" value="1"/>
</dbReference>
<dbReference type="Pfam" id="PF11969">
    <property type="entry name" value="DcpS_C"/>
    <property type="match status" value="1"/>
</dbReference>
<dbReference type="SUPFAM" id="SSF54197">
    <property type="entry name" value="HIT-like"/>
    <property type="match status" value="1"/>
</dbReference>
<dbReference type="Pfam" id="PF05652">
    <property type="entry name" value="DcpS"/>
    <property type="match status" value="1"/>
</dbReference>
<proteinExistence type="inferred from homology"/>
<dbReference type="InterPro" id="IPR011145">
    <property type="entry name" value="Scavenger_mRNA_decap_enz_N"/>
</dbReference>
<dbReference type="PANTHER" id="PTHR12978:SF0">
    <property type="entry name" value="M7GPPPX DIPHOSPHATASE"/>
    <property type="match status" value="1"/>
</dbReference>
<name>A0ABR3PTR8_9TREE</name>
<protein>
    <recommendedName>
        <fullName evidence="4">Scavenger mRNA-decapping enzyme DcpS</fullName>
    </recommendedName>
</protein>
<evidence type="ECO:0000313" key="2">
    <source>
        <dbReference type="EMBL" id="KAL1405833.1"/>
    </source>
</evidence>
<reference evidence="2 3" key="1">
    <citation type="submission" date="2023-08" db="EMBL/GenBank/DDBJ databases">
        <title>Annotated Genome Sequence of Vanrija albida AlHP1.</title>
        <authorList>
            <person name="Herzog R."/>
        </authorList>
    </citation>
    <scope>NUCLEOTIDE SEQUENCE [LARGE SCALE GENOMIC DNA]</scope>
    <source>
        <strain evidence="2 3">AlHP1</strain>
    </source>
</reference>
<evidence type="ECO:0000313" key="3">
    <source>
        <dbReference type="Proteomes" id="UP001565368"/>
    </source>
</evidence>
<dbReference type="Gene3D" id="3.30.200.40">
    <property type="entry name" value="Scavenger mRNA decapping enzyme, N-terminal domain"/>
    <property type="match status" value="1"/>
</dbReference>
<gene>
    <name evidence="2" type="ORF">Q8F55_007511</name>
</gene>
<comment type="caution">
    <text evidence="2">The sequence shown here is derived from an EMBL/GenBank/DDBJ whole genome shotgun (WGS) entry which is preliminary data.</text>
</comment>
<evidence type="ECO:0000256" key="1">
    <source>
        <dbReference type="ARBA" id="ARBA00010208"/>
    </source>
</evidence>
<dbReference type="InterPro" id="IPR036265">
    <property type="entry name" value="HIT-like_sf"/>
</dbReference>
<keyword evidence="3" id="KW-1185">Reference proteome</keyword>
<dbReference type="InterPro" id="IPR008594">
    <property type="entry name" value="DcpS/DCS2"/>
</dbReference>
<dbReference type="RefSeq" id="XP_069205777.1">
    <property type="nucleotide sequence ID" value="XM_069355936.1"/>
</dbReference>
<sequence>MSDAADTDLKPCDLATLATYEHERVLMESTTTGSVYLLGRLRGQQAIVHVQRTAIASDAAPGLVKDGLEGVNVFLENRPYFSANALITRTPDSPPDLALKVIWPATDVHIKKYTAQQRRVLRETPAAYASVVEPYIASFPPDRLEWVYAILEGRKEAERVVFRDTDPRTGFVLTPDLKWDGVTLTALYLTALVQTRGIRSIRDLTREHLPLLRRISATAYATAAERYGVEAGQLRLFVHYQPSYYHFHVHVVHVQHEVLAGMAVGQAHMLADVIDWLELSPPSPAPSLLAQMTFNYALGTEHGLYAGLAAVQEDAGA</sequence>